<keyword evidence="4" id="KW-1185">Reference proteome</keyword>
<name>A0ABU2ZZY8_9GAMM</name>
<dbReference type="InterPro" id="IPR013424">
    <property type="entry name" value="Ice-binding_C"/>
</dbReference>
<evidence type="ECO:0000259" key="2">
    <source>
        <dbReference type="Pfam" id="PF07589"/>
    </source>
</evidence>
<keyword evidence="1" id="KW-0732">Signal</keyword>
<organism evidence="3 4">
    <name type="scientific">Thalassotalea castellviae</name>
    <dbReference type="NCBI Taxonomy" id="3075612"/>
    <lineage>
        <taxon>Bacteria</taxon>
        <taxon>Pseudomonadati</taxon>
        <taxon>Pseudomonadota</taxon>
        <taxon>Gammaproteobacteria</taxon>
        <taxon>Alteromonadales</taxon>
        <taxon>Colwelliaceae</taxon>
        <taxon>Thalassotalea</taxon>
    </lineage>
</organism>
<evidence type="ECO:0000313" key="4">
    <source>
        <dbReference type="Proteomes" id="UP001266357"/>
    </source>
</evidence>
<evidence type="ECO:0000256" key="1">
    <source>
        <dbReference type="SAM" id="SignalP"/>
    </source>
</evidence>
<reference evidence="3 4" key="1">
    <citation type="submission" date="2023-09" db="EMBL/GenBank/DDBJ databases">
        <authorList>
            <person name="Rey-Velasco X."/>
        </authorList>
    </citation>
    <scope>NUCLEOTIDE SEQUENCE [LARGE SCALE GENOMIC DNA]</scope>
    <source>
        <strain evidence="3 4">W431</strain>
    </source>
</reference>
<dbReference type="Proteomes" id="UP001266357">
    <property type="component" value="Unassembled WGS sequence"/>
</dbReference>
<feature type="chain" id="PRO_5047101104" evidence="1">
    <location>
        <begin position="25"/>
        <end position="181"/>
    </location>
</feature>
<dbReference type="Pfam" id="PF07589">
    <property type="entry name" value="PEP-CTERM"/>
    <property type="match status" value="1"/>
</dbReference>
<accession>A0ABU2ZZY8</accession>
<comment type="caution">
    <text evidence="3">The sequence shown here is derived from an EMBL/GenBank/DDBJ whole genome shotgun (WGS) entry which is preliminary data.</text>
</comment>
<sequence length="181" mass="19259">MFIQSIKKSIALFTLLICAFSSQATIIDYNDYTTDTAQGLDFLDIDIMAANTSSYFGAGVTFNGRTWVLATTAQLNQLFSNITGETVTSTTSHNFLAGGAKLVLDLVADPTIASSDWLHTANGGMYIHYSCCNDTHVSTADQGNAGAWLVSQSVSVPEPTSVAIFGLALACLGLSRKQKQV</sequence>
<evidence type="ECO:0000313" key="3">
    <source>
        <dbReference type="EMBL" id="MDT0603469.1"/>
    </source>
</evidence>
<proteinExistence type="predicted"/>
<dbReference type="RefSeq" id="WP_311579673.1">
    <property type="nucleotide sequence ID" value="NZ_JAVRIF010000003.1"/>
</dbReference>
<dbReference type="EMBL" id="JAVRIF010000003">
    <property type="protein sequence ID" value="MDT0603469.1"/>
    <property type="molecule type" value="Genomic_DNA"/>
</dbReference>
<feature type="signal peptide" evidence="1">
    <location>
        <begin position="1"/>
        <end position="24"/>
    </location>
</feature>
<dbReference type="NCBIfam" id="TIGR02595">
    <property type="entry name" value="PEP_CTERM"/>
    <property type="match status" value="1"/>
</dbReference>
<protein>
    <submittedName>
        <fullName evidence="3">PEP-CTERM sorting domain-containing protein</fullName>
    </submittedName>
</protein>
<feature type="domain" description="Ice-binding protein C-terminal" evidence="2">
    <location>
        <begin position="155"/>
        <end position="177"/>
    </location>
</feature>
<gene>
    <name evidence="3" type="ORF">RM573_07655</name>
</gene>